<evidence type="ECO:0000313" key="1">
    <source>
        <dbReference type="EMBL" id="JAH04676.1"/>
    </source>
</evidence>
<organism evidence="1">
    <name type="scientific">Anguilla anguilla</name>
    <name type="common">European freshwater eel</name>
    <name type="synonym">Muraena anguilla</name>
    <dbReference type="NCBI Taxonomy" id="7936"/>
    <lineage>
        <taxon>Eukaryota</taxon>
        <taxon>Metazoa</taxon>
        <taxon>Chordata</taxon>
        <taxon>Craniata</taxon>
        <taxon>Vertebrata</taxon>
        <taxon>Euteleostomi</taxon>
        <taxon>Actinopterygii</taxon>
        <taxon>Neopterygii</taxon>
        <taxon>Teleostei</taxon>
        <taxon>Anguilliformes</taxon>
        <taxon>Anguillidae</taxon>
        <taxon>Anguilla</taxon>
    </lineage>
</organism>
<name>A0A0E9PJ81_ANGAN</name>
<reference evidence="1" key="1">
    <citation type="submission" date="2014-11" db="EMBL/GenBank/DDBJ databases">
        <authorList>
            <person name="Amaro Gonzalez C."/>
        </authorList>
    </citation>
    <scope>NUCLEOTIDE SEQUENCE</scope>
</reference>
<proteinExistence type="predicted"/>
<dbReference type="EMBL" id="GBXM01103901">
    <property type="protein sequence ID" value="JAH04676.1"/>
    <property type="molecule type" value="Transcribed_RNA"/>
</dbReference>
<dbReference type="AlphaFoldDB" id="A0A0E9PJ81"/>
<protein>
    <submittedName>
        <fullName evidence="1">Uncharacterized protein</fullName>
    </submittedName>
</protein>
<accession>A0A0E9PJ81</accession>
<sequence length="33" mass="3620">MTSTDLAISLISPLVFRDDFDYGLCVLAVHGLH</sequence>
<reference evidence="1" key="2">
    <citation type="journal article" date="2015" name="Fish Shellfish Immunol.">
        <title>Early steps in the European eel (Anguilla anguilla)-Vibrio vulnificus interaction in the gills: Role of the RtxA13 toxin.</title>
        <authorList>
            <person name="Callol A."/>
            <person name="Pajuelo D."/>
            <person name="Ebbesson L."/>
            <person name="Teles M."/>
            <person name="MacKenzie S."/>
            <person name="Amaro C."/>
        </authorList>
    </citation>
    <scope>NUCLEOTIDE SEQUENCE</scope>
</reference>